<feature type="compositionally biased region" description="Polar residues" evidence="1">
    <location>
        <begin position="359"/>
        <end position="376"/>
    </location>
</feature>
<sequence length="492" mass="53823">MISNDPQFATVTILIRNADEVTLRVPIKEDITVRRLAKEAMQRLLARLQGKQQLTRETISVVEIYVNTASGKAEIFAQDLVSQVVAVKEEVIHMRLHVKENDNCVTAPDADSSLSNAAVATTSVVDSSEASSRVDEGASPKTAENLQSTRKKECNNETTGADRTPRISCRNLNTAIAGVKRHASFVEGENKDDNRKRKDRTKVGVAASEKGGSDVNGSGPLKLHTTPSTVVVKKIVGKEKHKKEKRTAGKVRKPAASAKVLPIEGCREALRGGRELRLQKRWQGHGTEVKIAVSDRLGWGREASKYFPENYTTSPDKIPRLIREAKRREQMRLKEERGRANQPVEVHNVSEAEGRRSGTTETQVAAKTPQDPSTSAAPFLGEKNSDAGRQSGEGCSATCPIVVERQLFNDGDDLLHTPVSQLAHNENRSDEVKTEGKELSNLSGGTPLPPGWGKSAIKYFDAKTYCDDPTKAKLSPDILAMPLRAGLRRSCL</sequence>
<feature type="region of interest" description="Disordered" evidence="1">
    <location>
        <begin position="123"/>
        <end position="165"/>
    </location>
</feature>
<protein>
    <submittedName>
        <fullName evidence="2">Uncharacterized protein</fullName>
    </submittedName>
</protein>
<comment type="caution">
    <text evidence="2">The sequence shown here is derived from an EMBL/GenBank/DDBJ whole genome shotgun (WGS) entry which is preliminary data.</text>
</comment>
<evidence type="ECO:0000256" key="1">
    <source>
        <dbReference type="SAM" id="MobiDB-lite"/>
    </source>
</evidence>
<feature type="compositionally biased region" description="Basic and acidic residues" evidence="1">
    <location>
        <begin position="348"/>
        <end position="358"/>
    </location>
</feature>
<organism evidence="2">
    <name type="scientific">Trypanosoma brucei equiperdum</name>
    <dbReference type="NCBI Taxonomy" id="630700"/>
    <lineage>
        <taxon>Eukaryota</taxon>
        <taxon>Discoba</taxon>
        <taxon>Euglenozoa</taxon>
        <taxon>Kinetoplastea</taxon>
        <taxon>Metakinetoplastina</taxon>
        <taxon>Trypanosomatida</taxon>
        <taxon>Trypanosomatidae</taxon>
        <taxon>Trypanosoma</taxon>
    </lineage>
</organism>
<proteinExistence type="predicted"/>
<feature type="region of interest" description="Disordered" evidence="1">
    <location>
        <begin position="424"/>
        <end position="447"/>
    </location>
</feature>
<dbReference type="AlphaFoldDB" id="A0A3L6L6C0"/>
<accession>A0A3L6L6C0</accession>
<reference evidence="2" key="1">
    <citation type="submission" date="2018-09" db="EMBL/GenBank/DDBJ databases">
        <title>whole genome sequence of T. equiperdum IVM-t1 strain.</title>
        <authorList>
            <person name="Suganuma K."/>
        </authorList>
    </citation>
    <scope>NUCLEOTIDE SEQUENCE [LARGE SCALE GENOMIC DNA]</scope>
    <source>
        <strain evidence="2">IVM-t1</strain>
    </source>
</reference>
<gene>
    <name evidence="2" type="ORF">DPX39_060035000</name>
</gene>
<feature type="region of interest" description="Disordered" evidence="1">
    <location>
        <begin position="186"/>
        <end position="224"/>
    </location>
</feature>
<dbReference type="Proteomes" id="UP000266743">
    <property type="component" value="Chromosome 6"/>
</dbReference>
<name>A0A3L6L6C0_9TRYP</name>
<evidence type="ECO:0000313" key="2">
    <source>
        <dbReference type="EMBL" id="RHW72233.1"/>
    </source>
</evidence>
<dbReference type="EMBL" id="QSBY01000006">
    <property type="protein sequence ID" value="RHW72233.1"/>
    <property type="molecule type" value="Genomic_DNA"/>
</dbReference>
<feature type="compositionally biased region" description="Basic and acidic residues" evidence="1">
    <location>
        <begin position="425"/>
        <end position="438"/>
    </location>
</feature>
<feature type="region of interest" description="Disordered" evidence="1">
    <location>
        <begin position="332"/>
        <end position="395"/>
    </location>
</feature>